<organism evidence="2 3">
    <name type="scientific">Bodo saltans</name>
    <name type="common">Flagellated protozoan</name>
    <dbReference type="NCBI Taxonomy" id="75058"/>
    <lineage>
        <taxon>Eukaryota</taxon>
        <taxon>Discoba</taxon>
        <taxon>Euglenozoa</taxon>
        <taxon>Kinetoplastea</taxon>
        <taxon>Metakinetoplastina</taxon>
        <taxon>Eubodonida</taxon>
        <taxon>Bodonidae</taxon>
        <taxon>Bodo</taxon>
    </lineage>
</organism>
<reference evidence="3" key="1">
    <citation type="submission" date="2015-09" db="EMBL/GenBank/DDBJ databases">
        <authorList>
            <consortium name="Pathogen Informatics"/>
        </authorList>
    </citation>
    <scope>NUCLEOTIDE SEQUENCE [LARGE SCALE GENOMIC DNA]</scope>
    <source>
        <strain evidence="3">Lake Konstanz</strain>
    </source>
</reference>
<gene>
    <name evidence="2" type="ORF">BSAL_71555</name>
</gene>
<keyword evidence="1" id="KW-0472">Membrane</keyword>
<feature type="transmembrane region" description="Helical" evidence="1">
    <location>
        <begin position="27"/>
        <end position="45"/>
    </location>
</feature>
<dbReference type="VEuPathDB" id="TriTrypDB:BSAL_71555"/>
<accession>A0A0S4IWY6</accession>
<name>A0A0S4IWY6_BODSA</name>
<keyword evidence="1 2" id="KW-0812">Transmembrane</keyword>
<keyword evidence="1" id="KW-1133">Transmembrane helix</keyword>
<proteinExistence type="predicted"/>
<protein>
    <submittedName>
        <fullName evidence="2">Transmembrane protein, putative</fullName>
    </submittedName>
</protein>
<dbReference type="EMBL" id="CYKH01000553">
    <property type="protein sequence ID" value="CUG06057.1"/>
    <property type="molecule type" value="Genomic_DNA"/>
</dbReference>
<evidence type="ECO:0000256" key="1">
    <source>
        <dbReference type="SAM" id="Phobius"/>
    </source>
</evidence>
<dbReference type="AlphaFoldDB" id="A0A0S4IWY6"/>
<evidence type="ECO:0000313" key="2">
    <source>
        <dbReference type="EMBL" id="CUG06057.1"/>
    </source>
</evidence>
<evidence type="ECO:0000313" key="3">
    <source>
        <dbReference type="Proteomes" id="UP000051952"/>
    </source>
</evidence>
<keyword evidence="3" id="KW-1185">Reference proteome</keyword>
<sequence length="70" mass="7958">MPTQEKTNSTGSSMIGPINGISGKMRQYGVVFMFSTAIFGSFYNMDHAKKEWEWMNNSPNDVVKSKQPRH</sequence>
<dbReference type="Proteomes" id="UP000051952">
    <property type="component" value="Unassembled WGS sequence"/>
</dbReference>